<dbReference type="Proteomes" id="UP000323067">
    <property type="component" value="Chromosome iv"/>
</dbReference>
<keyword evidence="2" id="KW-0479">Metal-binding</keyword>
<dbReference type="SUPFAM" id="SSF57701">
    <property type="entry name" value="Zn2/Cys6 DNA-binding domain"/>
    <property type="match status" value="1"/>
</dbReference>
<evidence type="ECO:0000256" key="3">
    <source>
        <dbReference type="ARBA" id="ARBA00022737"/>
    </source>
</evidence>
<dbReference type="PANTHER" id="PTHR40626">
    <property type="entry name" value="MIP31509P"/>
    <property type="match status" value="1"/>
</dbReference>
<evidence type="ECO:0000256" key="1">
    <source>
        <dbReference type="ARBA" id="ARBA00004123"/>
    </source>
</evidence>
<dbReference type="CDD" id="cd00067">
    <property type="entry name" value="GAL4"/>
    <property type="match status" value="1"/>
</dbReference>
<dbReference type="Gene3D" id="4.10.240.10">
    <property type="entry name" value="Zn(2)-C6 fungal-type DNA-binding domain"/>
    <property type="match status" value="1"/>
</dbReference>
<evidence type="ECO:0000313" key="11">
    <source>
        <dbReference type="EMBL" id="ATY59754.1"/>
    </source>
</evidence>
<evidence type="ECO:0000256" key="6">
    <source>
        <dbReference type="ARBA" id="ARBA00023242"/>
    </source>
</evidence>
<dbReference type="Pfam" id="PF00172">
    <property type="entry name" value="Zn_clus"/>
    <property type="match status" value="1"/>
</dbReference>
<dbReference type="GO" id="GO:0008270">
    <property type="term" value="F:zinc ion binding"/>
    <property type="evidence" value="ECO:0007669"/>
    <property type="project" value="UniProtKB-KW"/>
</dbReference>
<dbReference type="InterPro" id="IPR001138">
    <property type="entry name" value="Zn2Cys6_DnaBD"/>
</dbReference>
<keyword evidence="3" id="KW-0677">Repeat</keyword>
<dbReference type="GO" id="GO:0005634">
    <property type="term" value="C:nucleus"/>
    <property type="evidence" value="ECO:0007669"/>
    <property type="project" value="UniProtKB-SubCell"/>
</dbReference>
<dbReference type="VEuPathDB" id="FungiDB:CCM_05285"/>
<evidence type="ECO:0000259" key="9">
    <source>
        <dbReference type="PROSITE" id="PS50048"/>
    </source>
</evidence>
<feature type="compositionally biased region" description="Low complexity" evidence="8">
    <location>
        <begin position="66"/>
        <end position="75"/>
    </location>
</feature>
<dbReference type="GO" id="GO:0000978">
    <property type="term" value="F:RNA polymerase II cis-regulatory region sequence-specific DNA binding"/>
    <property type="evidence" value="ECO:0007669"/>
    <property type="project" value="InterPro"/>
</dbReference>
<dbReference type="PROSITE" id="PS50048">
    <property type="entry name" value="ZN2_CY6_FUNGAL_2"/>
    <property type="match status" value="1"/>
</dbReference>
<dbReference type="InterPro" id="IPR036864">
    <property type="entry name" value="Zn2-C6_fun-type_DNA-bd_sf"/>
</dbReference>
<evidence type="ECO:0000313" key="12">
    <source>
        <dbReference type="Proteomes" id="UP000323067"/>
    </source>
</evidence>
<feature type="region of interest" description="Disordered" evidence="8">
    <location>
        <begin position="63"/>
        <end position="82"/>
    </location>
</feature>
<gene>
    <name evidence="11" type="ORF">A9K55_002650</name>
</gene>
<proteinExistence type="predicted"/>
<evidence type="ECO:0000256" key="4">
    <source>
        <dbReference type="ARBA" id="ARBA00022771"/>
    </source>
</evidence>
<dbReference type="GO" id="GO:0000981">
    <property type="term" value="F:DNA-binding transcription factor activity, RNA polymerase II-specific"/>
    <property type="evidence" value="ECO:0007669"/>
    <property type="project" value="InterPro"/>
</dbReference>
<dbReference type="AlphaFoldDB" id="A0A2H4S9H6"/>
<feature type="domain" description="Zn(2)-C6 fungal-type" evidence="9">
    <location>
        <begin position="162"/>
        <end position="189"/>
    </location>
</feature>
<feature type="region of interest" description="Disordered" evidence="8">
    <location>
        <begin position="195"/>
        <end position="239"/>
    </location>
</feature>
<dbReference type="VEuPathDB" id="FungiDB:A9K55_002650"/>
<evidence type="ECO:0000256" key="8">
    <source>
        <dbReference type="SAM" id="MobiDB-lite"/>
    </source>
</evidence>
<dbReference type="PROSITE" id="PS50157">
    <property type="entry name" value="ZINC_FINGER_C2H2_2"/>
    <property type="match status" value="1"/>
</dbReference>
<reference evidence="11 12" key="1">
    <citation type="journal article" date="2017" name="BMC Genomics">
        <title>Chromosome level assembly and secondary metabolite potential of the parasitic fungus Cordyceps militaris.</title>
        <authorList>
            <person name="Kramer G.J."/>
            <person name="Nodwell J.R."/>
        </authorList>
    </citation>
    <scope>NUCLEOTIDE SEQUENCE [LARGE SCALE GENOMIC DNA]</scope>
    <source>
        <strain evidence="11 12">ATCC 34164</strain>
    </source>
</reference>
<keyword evidence="4 7" id="KW-0863">Zinc-finger</keyword>
<feature type="region of interest" description="Disordered" evidence="8">
    <location>
        <begin position="1"/>
        <end position="21"/>
    </location>
</feature>
<feature type="compositionally biased region" description="Low complexity" evidence="8">
    <location>
        <begin position="209"/>
        <end position="235"/>
    </location>
</feature>
<dbReference type="EMBL" id="CP023322">
    <property type="protein sequence ID" value="ATY59754.1"/>
    <property type="molecule type" value="Genomic_DNA"/>
</dbReference>
<keyword evidence="6" id="KW-0539">Nucleus</keyword>
<name>A0A2H4S9H6_CORMI</name>
<keyword evidence="5" id="KW-0862">Zinc</keyword>
<dbReference type="InterPro" id="IPR051059">
    <property type="entry name" value="VerF-like"/>
</dbReference>
<evidence type="ECO:0000256" key="2">
    <source>
        <dbReference type="ARBA" id="ARBA00022723"/>
    </source>
</evidence>
<dbReference type="InterPro" id="IPR013087">
    <property type="entry name" value="Znf_C2H2_type"/>
</dbReference>
<dbReference type="OrthoDB" id="3945418at2759"/>
<accession>A0A2H4S9H6</accession>
<feature type="domain" description="C2H2-type" evidence="10">
    <location>
        <begin position="24"/>
        <end position="42"/>
    </location>
</feature>
<dbReference type="PANTHER" id="PTHR40626:SF1">
    <property type="entry name" value="TRANSCRIPTION FACTOR WITH C2H2 AND ZN(2)-CYS(6) DNA BINDING DOMAIN (EUROFUNG)"/>
    <property type="match status" value="1"/>
</dbReference>
<dbReference type="SMART" id="SM00066">
    <property type="entry name" value="GAL4"/>
    <property type="match status" value="1"/>
</dbReference>
<protein>
    <submittedName>
        <fullName evidence="11">Fungal transcriptional regulatory</fullName>
    </submittedName>
</protein>
<comment type="subcellular location">
    <subcellularLocation>
        <location evidence="1">Nucleus</location>
    </subcellularLocation>
</comment>
<evidence type="ECO:0000256" key="7">
    <source>
        <dbReference type="PROSITE-ProRule" id="PRU00042"/>
    </source>
</evidence>
<evidence type="ECO:0000259" key="10">
    <source>
        <dbReference type="PROSITE" id="PS50157"/>
    </source>
</evidence>
<feature type="compositionally biased region" description="Polar residues" evidence="8">
    <location>
        <begin position="1"/>
        <end position="10"/>
    </location>
</feature>
<dbReference type="GO" id="GO:0000785">
    <property type="term" value="C:chromatin"/>
    <property type="evidence" value="ECO:0007669"/>
    <property type="project" value="TreeGrafter"/>
</dbReference>
<sequence length="762" mass="82664">MAANPENSQGEPGDDSAPSAARAYACATCGRRYQRNTHLRRHGATRKQGLGRGSSTVYVELLGQGSTPTPYTSSPPSHPPPFSSLPTLAPSSMILFATLPFSLHAATLPQTDTHVVLDAATGQFRCRYCDKEDVCRKHMFHCLKKDTEAALPELRRGRKPRACAACFASKVSCDKNHPCSRCLLRHLPCHPRDVADEAPQSASPSAPEGSKQSHGSSQSAGSSSSSPGSASAAKGPRAEESMRWIKNLIDPRATSMLENMANDTSGMTERIPDMSFLAGGETATAQSQSHASPDVPDLMAALYPWSYGTMLDDALFNFDDADDINMLSLSDHDDLVPSIPGFSSPSSSEGMQDTSLQLVNALHELHAELAASDATYHEPFDARAVGSALSASNLQRFAGTFFRLSHVHFPIVHMASFRSTSSCALLLSLVVQGAFRSPPLDDVVVVRGLLRLAEEYVFRALHCALAAAAAAAAATVGTTRLPATPALEALQAALVIVYLLVINNSVSSRRQSRVRRIPELAWAVRHLDLLNVRHVPGEDWQLFVYRETCIRVATWTAVADWHQCGMFRCMPVMATVELNCNHPCSPAVWDAADAAEFVVAVADSKRNSNAHQSPASTTSSASSSSVSAQSNIREFIDILMADNWNRVEQCPRDSYNIYNLTTAIVEHAALSNVAITADIMSMMPFTASALLRALARWQELWGDLTRELGTAALMKTGMSRHSNEMCHLTRKIVEASINKSKHPFFQKVGHETVTELYSFVID</sequence>
<evidence type="ECO:0000256" key="5">
    <source>
        <dbReference type="ARBA" id="ARBA00022833"/>
    </source>
</evidence>
<organism evidence="11 12">
    <name type="scientific">Cordyceps militaris</name>
    <name type="common">Caterpillar fungus</name>
    <name type="synonym">Clavaria militaris</name>
    <dbReference type="NCBI Taxonomy" id="73501"/>
    <lineage>
        <taxon>Eukaryota</taxon>
        <taxon>Fungi</taxon>
        <taxon>Dikarya</taxon>
        <taxon>Ascomycota</taxon>
        <taxon>Pezizomycotina</taxon>
        <taxon>Sordariomycetes</taxon>
        <taxon>Hypocreomycetidae</taxon>
        <taxon>Hypocreales</taxon>
        <taxon>Cordycipitaceae</taxon>
        <taxon>Cordyceps</taxon>
    </lineage>
</organism>